<sequence>MPPAPRPPLSLDLTEALVARVYRHVPDTGLPVYADMTPMTEADRIAMAKQLLAQNDGRPFWIFGYGSLIWKPAFEYVETRRVMAHGWRRSFCIDLDSWRGTPEEPGLMLALVPGGSCAGMAYLMPPDDPEKRMLRLLEREVAFREDIRLVRWLTVRGPDGPIRALTFYAGMLGSGYFIDLPIKAQVHRLSRAVGHVGSCAEYLRNTVQHLEEIGIHDRYLWQLQSLVAAEISEHFPALAGELPTSSNAPR</sequence>
<protein>
    <recommendedName>
        <fullName evidence="1">glutathione-specific gamma-glutamylcyclotransferase</fullName>
        <ecNumber evidence="1">4.3.2.7</ecNumber>
    </recommendedName>
</protein>
<dbReference type="Gene3D" id="3.10.490.10">
    <property type="entry name" value="Gamma-glutamyl cyclotransferase-like"/>
    <property type="match status" value="1"/>
</dbReference>
<reference evidence="3 4" key="1">
    <citation type="submission" date="2017-08" db="EMBL/GenBank/DDBJ databases">
        <title>Infants hospitalized years apart are colonized by the same room-sourced microbial strains.</title>
        <authorList>
            <person name="Brooks B."/>
            <person name="Olm M.R."/>
            <person name="Firek B.A."/>
            <person name="Baker R."/>
            <person name="Thomas B.C."/>
            <person name="Morowitz M.J."/>
            <person name="Banfield J.F."/>
        </authorList>
    </citation>
    <scope>NUCLEOTIDE SEQUENCE [LARGE SCALE GENOMIC DNA]</scope>
    <source>
        <strain evidence="3">S2_003_000_R2_11</strain>
    </source>
</reference>
<dbReference type="GO" id="GO:0005737">
    <property type="term" value="C:cytoplasm"/>
    <property type="evidence" value="ECO:0007669"/>
    <property type="project" value="TreeGrafter"/>
</dbReference>
<comment type="caution">
    <text evidence="3">The sequence shown here is derived from an EMBL/GenBank/DDBJ whole genome shotgun (WGS) entry which is preliminary data.</text>
</comment>
<dbReference type="InterPro" id="IPR036568">
    <property type="entry name" value="GGCT-like_sf"/>
</dbReference>
<accession>A0A2W5S4T3</accession>
<dbReference type="GO" id="GO:0016740">
    <property type="term" value="F:transferase activity"/>
    <property type="evidence" value="ECO:0007669"/>
    <property type="project" value="UniProtKB-KW"/>
</dbReference>
<dbReference type="PANTHER" id="PTHR12192">
    <property type="entry name" value="CATION TRANSPORT PROTEIN CHAC-RELATED"/>
    <property type="match status" value="1"/>
</dbReference>
<organism evidence="3 4">
    <name type="scientific">Cereibacter sphaeroides</name>
    <name type="common">Rhodobacter sphaeroides</name>
    <dbReference type="NCBI Taxonomy" id="1063"/>
    <lineage>
        <taxon>Bacteria</taxon>
        <taxon>Pseudomonadati</taxon>
        <taxon>Pseudomonadota</taxon>
        <taxon>Alphaproteobacteria</taxon>
        <taxon>Rhodobacterales</taxon>
        <taxon>Paracoccaceae</taxon>
        <taxon>Cereibacter</taxon>
    </lineage>
</organism>
<dbReference type="EMBL" id="QFQS01000003">
    <property type="protein sequence ID" value="PZQ96749.1"/>
    <property type="molecule type" value="Genomic_DNA"/>
</dbReference>
<gene>
    <name evidence="3" type="ORF">DI533_14270</name>
</gene>
<evidence type="ECO:0000256" key="1">
    <source>
        <dbReference type="ARBA" id="ARBA00012344"/>
    </source>
</evidence>
<dbReference type="SUPFAM" id="SSF110857">
    <property type="entry name" value="Gamma-glutamyl cyclotransferase-like"/>
    <property type="match status" value="1"/>
</dbReference>
<dbReference type="Proteomes" id="UP000248975">
    <property type="component" value="Unassembled WGS sequence"/>
</dbReference>
<dbReference type="PANTHER" id="PTHR12192:SF2">
    <property type="entry name" value="GLUTATHIONE-SPECIFIC GAMMA-GLUTAMYLCYCLOTRANSFERASE 2"/>
    <property type="match status" value="1"/>
</dbReference>
<dbReference type="Pfam" id="PF04752">
    <property type="entry name" value="ChaC"/>
    <property type="match status" value="1"/>
</dbReference>
<keyword evidence="2" id="KW-0456">Lyase</keyword>
<evidence type="ECO:0000313" key="3">
    <source>
        <dbReference type="EMBL" id="PZQ96749.1"/>
    </source>
</evidence>
<dbReference type="AlphaFoldDB" id="A0A2W5S4T3"/>
<evidence type="ECO:0000256" key="2">
    <source>
        <dbReference type="ARBA" id="ARBA00023239"/>
    </source>
</evidence>
<name>A0A2W5S4T3_CERSP</name>
<proteinExistence type="predicted"/>
<dbReference type="CDD" id="cd06661">
    <property type="entry name" value="GGCT_like"/>
    <property type="match status" value="1"/>
</dbReference>
<dbReference type="GO" id="GO:0061928">
    <property type="term" value="F:glutathione specific gamma-glutamylcyclotransferase activity"/>
    <property type="evidence" value="ECO:0007669"/>
    <property type="project" value="UniProtKB-EC"/>
</dbReference>
<evidence type="ECO:0000313" key="4">
    <source>
        <dbReference type="Proteomes" id="UP000248975"/>
    </source>
</evidence>
<keyword evidence="3" id="KW-0808">Transferase</keyword>
<dbReference type="GO" id="GO:0006751">
    <property type="term" value="P:glutathione catabolic process"/>
    <property type="evidence" value="ECO:0007669"/>
    <property type="project" value="InterPro"/>
</dbReference>
<dbReference type="EC" id="4.3.2.7" evidence="1"/>
<dbReference type="InterPro" id="IPR013024">
    <property type="entry name" value="GGCT-like"/>
</dbReference>
<dbReference type="InterPro" id="IPR006840">
    <property type="entry name" value="ChaC"/>
</dbReference>